<proteinExistence type="inferred from homology"/>
<feature type="coiled-coil region" evidence="2">
    <location>
        <begin position="39"/>
        <end position="76"/>
    </location>
</feature>
<comment type="caution">
    <text evidence="3">The sequence shown here is derived from an EMBL/GenBank/DDBJ whole genome shotgun (WGS) entry which is preliminary data.</text>
</comment>
<gene>
    <name evidence="3" type="ORF">AN619_02090</name>
</gene>
<dbReference type="Proteomes" id="UP000070456">
    <property type="component" value="Unassembled WGS sequence"/>
</dbReference>
<organism evidence="3 4">
    <name type="scientific">Thermotalea metallivorans</name>
    <dbReference type="NCBI Taxonomy" id="520762"/>
    <lineage>
        <taxon>Bacteria</taxon>
        <taxon>Bacillati</taxon>
        <taxon>Bacillota</taxon>
        <taxon>Clostridia</taxon>
        <taxon>Peptostreptococcales</taxon>
        <taxon>Thermotaleaceae</taxon>
        <taxon>Thermotalea</taxon>
    </lineage>
</organism>
<reference evidence="3 4" key="1">
    <citation type="submission" date="2015-12" db="EMBL/GenBank/DDBJ databases">
        <title>Draft genome sequence of the thermoanaerobe Thermotalea metallivorans, an isolate from the runoff channel of the Great Artesian Basin, Australia.</title>
        <authorList>
            <person name="Patel B.K."/>
        </authorList>
    </citation>
    <scope>NUCLEOTIDE SEQUENCE [LARGE SCALE GENOMIC DNA]</scope>
    <source>
        <strain evidence="3 4">B2-1</strain>
    </source>
</reference>
<evidence type="ECO:0000313" key="4">
    <source>
        <dbReference type="Proteomes" id="UP000070456"/>
    </source>
</evidence>
<keyword evidence="4" id="KW-1185">Reference proteome</keyword>
<protein>
    <recommendedName>
        <fullName evidence="5">Division initiation protein</fullName>
    </recommendedName>
</protein>
<dbReference type="RefSeq" id="WP_068554220.1">
    <property type="nucleotide sequence ID" value="NZ_LOEE01000006.1"/>
</dbReference>
<keyword evidence="2" id="KW-0175">Coiled coil</keyword>
<dbReference type="Pfam" id="PF05949">
    <property type="entry name" value="DUF881"/>
    <property type="match status" value="1"/>
</dbReference>
<dbReference type="PANTHER" id="PTHR37313">
    <property type="entry name" value="UPF0749 PROTEIN RV1825"/>
    <property type="match status" value="1"/>
</dbReference>
<name>A0A140LCF9_9FIRM</name>
<dbReference type="InterPro" id="IPR010273">
    <property type="entry name" value="DUF881"/>
</dbReference>
<sequence>MKKSSFALFICAICLGIIFAVQFRSVEKMTEGQVPSVIAKQLESELNSIRNQRQNILKEMERLDSIIEEYKNIEADKDVSIKKIQQDIHKYKILNGRTKVTGPGISITLNNSELYANYNQLSDYTDHLLLIINTLNAHGAEAISINNERIVSLTEIAYIKTDNKLTINNRSVFPPFEIQCIGNPDKLVSILNLKYGLAWNIAKENRFDLKIEKKDKIEIPAYNDQVKFKYAKPIDASE</sequence>
<dbReference type="Gene3D" id="3.30.70.1880">
    <property type="entry name" value="Protein of unknown function DUF881"/>
    <property type="match status" value="1"/>
</dbReference>
<dbReference type="OrthoDB" id="9776196at2"/>
<dbReference type="PANTHER" id="PTHR37313:SF2">
    <property type="entry name" value="UPF0749 PROTEIN YLXX"/>
    <property type="match status" value="1"/>
</dbReference>
<comment type="similarity">
    <text evidence="1">Belongs to the UPF0749 family.</text>
</comment>
<evidence type="ECO:0000313" key="3">
    <source>
        <dbReference type="EMBL" id="KXG78234.1"/>
    </source>
</evidence>
<evidence type="ECO:0000256" key="2">
    <source>
        <dbReference type="SAM" id="Coils"/>
    </source>
</evidence>
<dbReference type="AlphaFoldDB" id="A0A140LCF9"/>
<evidence type="ECO:0000256" key="1">
    <source>
        <dbReference type="ARBA" id="ARBA00009108"/>
    </source>
</evidence>
<dbReference type="STRING" id="520762.AN619_02090"/>
<evidence type="ECO:0008006" key="5">
    <source>
        <dbReference type="Google" id="ProtNLM"/>
    </source>
</evidence>
<dbReference type="EMBL" id="LOEE01000006">
    <property type="protein sequence ID" value="KXG78234.1"/>
    <property type="molecule type" value="Genomic_DNA"/>
</dbReference>
<accession>A0A140LCF9</accession>